<dbReference type="SUPFAM" id="SSF55486">
    <property type="entry name" value="Metalloproteases ('zincins'), catalytic domain"/>
    <property type="match status" value="1"/>
</dbReference>
<dbReference type="InterPro" id="IPR036383">
    <property type="entry name" value="TSP1_rpt_sf"/>
</dbReference>
<feature type="active site" evidence="13">
    <location>
        <position position="359"/>
    </location>
</feature>
<dbReference type="PANTHER" id="PTHR13723:SF200">
    <property type="entry name" value="ADAM METALLOPEPTIDASE WITH THROMBOSPONDIN TYPE 1 MOTIF B, ISOFORM B"/>
    <property type="match status" value="1"/>
</dbReference>
<keyword evidence="8" id="KW-0378">Hydrolase</keyword>
<evidence type="ECO:0000256" key="2">
    <source>
        <dbReference type="ARBA" id="ARBA00022525"/>
    </source>
</evidence>
<dbReference type="GO" id="GO:0030198">
    <property type="term" value="P:extracellular matrix organization"/>
    <property type="evidence" value="ECO:0007669"/>
    <property type="project" value="TreeGrafter"/>
</dbReference>
<feature type="domain" description="Peptidase M12B" evidence="14">
    <location>
        <begin position="203"/>
        <end position="423"/>
    </location>
</feature>
<dbReference type="InterPro" id="IPR002870">
    <property type="entry name" value="Peptidase_M12B_N"/>
</dbReference>
<evidence type="ECO:0000256" key="11">
    <source>
        <dbReference type="ARBA" id="ARBA00023157"/>
    </source>
</evidence>
<dbReference type="Pfam" id="PF17771">
    <property type="entry name" value="ADAMTS_CR_2"/>
    <property type="match status" value="1"/>
</dbReference>
<reference evidence="17" key="1">
    <citation type="submission" date="2012-12" db="EMBL/GenBank/DDBJ databases">
        <authorList>
            <person name="Hellsten U."/>
            <person name="Grimwood J."/>
            <person name="Chapman J.A."/>
            <person name="Shapiro H."/>
            <person name="Aerts A."/>
            <person name="Otillar R.P."/>
            <person name="Terry A.Y."/>
            <person name="Boore J.L."/>
            <person name="Simakov O."/>
            <person name="Marletaz F."/>
            <person name="Cho S.-J."/>
            <person name="Edsinger-Gonzales E."/>
            <person name="Havlak P."/>
            <person name="Kuo D.-H."/>
            <person name="Larsson T."/>
            <person name="Lv J."/>
            <person name="Arendt D."/>
            <person name="Savage R."/>
            <person name="Osoegawa K."/>
            <person name="de Jong P."/>
            <person name="Lindberg D.R."/>
            <person name="Seaver E.C."/>
            <person name="Weisblat D.A."/>
            <person name="Putnam N.H."/>
            <person name="Grigoriev I.V."/>
            <person name="Rokhsar D.S."/>
        </authorList>
    </citation>
    <scope>NUCLEOTIDE SEQUENCE</scope>
    <source>
        <strain evidence="17">I ESC-2004</strain>
    </source>
</reference>
<dbReference type="OrthoDB" id="6148229at2759"/>
<dbReference type="AlphaFoldDB" id="R7TSA1"/>
<dbReference type="InterPro" id="IPR001590">
    <property type="entry name" value="Peptidase_M12B"/>
</dbReference>
<feature type="non-terminal residue" evidence="15">
    <location>
        <position position="1"/>
    </location>
</feature>
<evidence type="ECO:0000256" key="5">
    <source>
        <dbReference type="ARBA" id="ARBA00022723"/>
    </source>
</evidence>
<keyword evidence="6" id="KW-0732">Signal</keyword>
<dbReference type="CDD" id="cd04273">
    <property type="entry name" value="ZnMc_ADAMTS_like"/>
    <property type="match status" value="1"/>
</dbReference>
<dbReference type="GO" id="GO:0006508">
    <property type="term" value="P:proteolysis"/>
    <property type="evidence" value="ECO:0007669"/>
    <property type="project" value="UniProtKB-KW"/>
</dbReference>
<dbReference type="FunFam" id="3.40.390.10:FF:000001">
    <property type="entry name" value="A disintegrin and metalloproteinase with thrombospondin motifs 1"/>
    <property type="match status" value="1"/>
</dbReference>
<evidence type="ECO:0000259" key="14">
    <source>
        <dbReference type="PROSITE" id="PS50215"/>
    </source>
</evidence>
<dbReference type="Pfam" id="PF01562">
    <property type="entry name" value="Pep_M12B_propep"/>
    <property type="match status" value="1"/>
</dbReference>
<dbReference type="PROSITE" id="PS50215">
    <property type="entry name" value="ADAM_MEPRO"/>
    <property type="match status" value="1"/>
</dbReference>
<keyword evidence="3" id="KW-0272">Extracellular matrix</keyword>
<keyword evidence="4" id="KW-0645">Protease</keyword>
<evidence type="ECO:0000256" key="9">
    <source>
        <dbReference type="ARBA" id="ARBA00022833"/>
    </source>
</evidence>
<dbReference type="InterPro" id="IPR050439">
    <property type="entry name" value="ADAMTS_ADAMTS-like"/>
</dbReference>
<keyword evidence="12" id="KW-0325">Glycoprotein</keyword>
<proteinExistence type="predicted"/>
<keyword evidence="11" id="KW-1015">Disulfide bond</keyword>
<dbReference type="EMBL" id="AMQN01002279">
    <property type="status" value="NOT_ANNOTATED_CDS"/>
    <property type="molecule type" value="Genomic_DNA"/>
</dbReference>
<gene>
    <name evidence="15" type="ORF">CAPTEDRAFT_143108</name>
</gene>
<evidence type="ECO:0000256" key="10">
    <source>
        <dbReference type="ARBA" id="ARBA00023049"/>
    </source>
</evidence>
<dbReference type="EMBL" id="KB308810">
    <property type="protein sequence ID" value="ELT96534.1"/>
    <property type="molecule type" value="Genomic_DNA"/>
</dbReference>
<feature type="binding site" evidence="13">
    <location>
        <position position="358"/>
    </location>
    <ligand>
        <name>Zn(2+)</name>
        <dbReference type="ChEBI" id="CHEBI:29105"/>
        <note>catalytic</note>
    </ligand>
</feature>
<keyword evidence="2" id="KW-0964">Secreted</keyword>
<dbReference type="GO" id="GO:0031012">
    <property type="term" value="C:extracellular matrix"/>
    <property type="evidence" value="ECO:0007669"/>
    <property type="project" value="TreeGrafter"/>
</dbReference>
<reference evidence="15 17" key="2">
    <citation type="journal article" date="2013" name="Nature">
        <title>Insights into bilaterian evolution from three spiralian genomes.</title>
        <authorList>
            <person name="Simakov O."/>
            <person name="Marletaz F."/>
            <person name="Cho S.J."/>
            <person name="Edsinger-Gonzales E."/>
            <person name="Havlak P."/>
            <person name="Hellsten U."/>
            <person name="Kuo D.H."/>
            <person name="Larsson T."/>
            <person name="Lv J."/>
            <person name="Arendt D."/>
            <person name="Savage R."/>
            <person name="Osoegawa K."/>
            <person name="de Jong P."/>
            <person name="Grimwood J."/>
            <person name="Chapman J.A."/>
            <person name="Shapiro H."/>
            <person name="Aerts A."/>
            <person name="Otillar R.P."/>
            <person name="Terry A.Y."/>
            <person name="Boore J.L."/>
            <person name="Grigoriev I.V."/>
            <person name="Lindberg D.R."/>
            <person name="Seaver E.C."/>
            <person name="Weisblat D.A."/>
            <person name="Putnam N.H."/>
            <person name="Rokhsar D.S."/>
        </authorList>
    </citation>
    <scope>NUCLEOTIDE SEQUENCE</scope>
    <source>
        <strain evidence="15 17">I ESC-2004</strain>
    </source>
</reference>
<comment type="caution">
    <text evidence="13">Lacks conserved residue(s) required for the propagation of feature annotation.</text>
</comment>
<dbReference type="InterPro" id="IPR000884">
    <property type="entry name" value="TSP1_rpt"/>
</dbReference>
<dbReference type="InterPro" id="IPR041645">
    <property type="entry name" value="ADAMTS_CR_2"/>
</dbReference>
<name>R7TSA1_CAPTE</name>
<dbReference type="Gene3D" id="3.40.390.10">
    <property type="entry name" value="Collagenase (Catalytic Domain)"/>
    <property type="match status" value="1"/>
</dbReference>
<dbReference type="GO" id="GO:0004222">
    <property type="term" value="F:metalloendopeptidase activity"/>
    <property type="evidence" value="ECO:0007669"/>
    <property type="project" value="InterPro"/>
</dbReference>
<feature type="binding site" evidence="13">
    <location>
        <position position="368"/>
    </location>
    <ligand>
        <name>Zn(2+)</name>
        <dbReference type="ChEBI" id="CHEBI:29105"/>
        <note>catalytic</note>
    </ligand>
</feature>
<dbReference type="InterPro" id="IPR024079">
    <property type="entry name" value="MetalloPept_cat_dom_sf"/>
</dbReference>
<comment type="subcellular location">
    <subcellularLocation>
        <location evidence="1">Secreted</location>
        <location evidence="1">Extracellular space</location>
        <location evidence="1">Extracellular matrix</location>
    </subcellularLocation>
</comment>
<keyword evidence="5 13" id="KW-0479">Metal-binding</keyword>
<dbReference type="HOGENOM" id="CLU_000660_9_0_1"/>
<dbReference type="SMART" id="SM00209">
    <property type="entry name" value="TSP1"/>
    <property type="match status" value="1"/>
</dbReference>
<dbReference type="GO" id="GO:0046872">
    <property type="term" value="F:metal ion binding"/>
    <property type="evidence" value="ECO:0007669"/>
    <property type="project" value="UniProtKB-KW"/>
</dbReference>
<reference evidence="16" key="3">
    <citation type="submission" date="2015-06" db="UniProtKB">
        <authorList>
            <consortium name="EnsemblMetazoa"/>
        </authorList>
    </citation>
    <scope>IDENTIFICATION</scope>
</reference>
<dbReference type="MEROPS" id="M12.248"/>
<evidence type="ECO:0000256" key="6">
    <source>
        <dbReference type="ARBA" id="ARBA00022729"/>
    </source>
</evidence>
<keyword evidence="10" id="KW-0482">Metalloprotease</keyword>
<dbReference type="SUPFAM" id="SSF82895">
    <property type="entry name" value="TSP-1 type 1 repeat"/>
    <property type="match status" value="1"/>
</dbReference>
<evidence type="ECO:0000256" key="13">
    <source>
        <dbReference type="PROSITE-ProRule" id="PRU00276"/>
    </source>
</evidence>
<feature type="binding site" evidence="13">
    <location>
        <position position="362"/>
    </location>
    <ligand>
        <name>Zn(2+)</name>
        <dbReference type="ChEBI" id="CHEBI:29105"/>
        <note>catalytic</note>
    </ligand>
</feature>
<dbReference type="STRING" id="283909.R7TSA1"/>
<evidence type="ECO:0000313" key="15">
    <source>
        <dbReference type="EMBL" id="ELT96534.1"/>
    </source>
</evidence>
<evidence type="ECO:0000256" key="8">
    <source>
        <dbReference type="ARBA" id="ARBA00022801"/>
    </source>
</evidence>
<evidence type="ECO:0000256" key="7">
    <source>
        <dbReference type="ARBA" id="ARBA00022737"/>
    </source>
</evidence>
<dbReference type="Pfam" id="PF00090">
    <property type="entry name" value="TSP_1"/>
    <property type="match status" value="1"/>
</dbReference>
<dbReference type="OMA" id="HEYLISP"/>
<dbReference type="PANTHER" id="PTHR13723">
    <property type="entry name" value="ADAMTS A DISINTEGRIN AND METALLOPROTEASE WITH THROMBOSPONDIN MOTIFS PROTEASE"/>
    <property type="match status" value="1"/>
</dbReference>
<dbReference type="Gene3D" id="3.40.1620.60">
    <property type="match status" value="1"/>
</dbReference>
<dbReference type="FunFam" id="2.20.100.10:FF:000006">
    <property type="entry name" value="A disintegrin and metalloproteinase with thrombospondin motifs 1"/>
    <property type="match status" value="1"/>
</dbReference>
<sequence length="657" mass="74295">DEFVKTLPHYEVTFPSKIDSSGRFSSFHLPHILPSSHKRSKRSANQHEVHYNITVNGEDLHIEASSNYKLISPSLIIETRSGIHGNISDARLEMPRRDHCHFRGHIRGHTGSSVAVAACDGLHGLLRTNDGDFFIEPVKDHRMLPGSQHPHLIYKASYVYPDLRSSHEKNGTCGVNNSKLIVKSFRVIGKKRRRARRSVSLERTVELMVVADSRMLDFYKNDDIDTYILTITNMMSMLYHDATLGNAVNIALVRILKLESDEPGLNISHHADHTLKSFCKWQKKINPIDDRHPNHHDVAILITRLSSWILLFRYDICSRMNEPCGTLGIAHVSGMCQPHRSCNINEDTGLAVAYTMAHELGHNFDMRHDGPSNGCAPDTDHQQFMMSPQMNAGTSLMMWSECSRKSITEFLDRDWGYCLDDEPSEHPFTFPVAPPGVMYDADHQCRLQYGAIATLCDGIDDVCRTLWCRVNGKCMTRLEAAAHGTICGENAWCTSGQCVTIGDGQVAIDGQWGQWNPWSDCSRTCGGGVSVSQRHCDHPPPRNGGKYCLGERKRYRICNVDECEEKSEDYRSEQCAEFNQIPYREKLLKWEVVRKVDPMSICQLHCKPKKKFFSVMMKDSVVDGTPCVLGQRDMCISGRCRVGIGVHIRMHLVTLDL</sequence>
<evidence type="ECO:0000313" key="17">
    <source>
        <dbReference type="Proteomes" id="UP000014760"/>
    </source>
</evidence>
<dbReference type="EnsemblMetazoa" id="CapteT143108">
    <property type="protein sequence ID" value="CapteP143108"/>
    <property type="gene ID" value="CapteG143108"/>
</dbReference>
<evidence type="ECO:0000313" key="16">
    <source>
        <dbReference type="EnsemblMetazoa" id="CapteP143108"/>
    </source>
</evidence>
<evidence type="ECO:0000256" key="3">
    <source>
        <dbReference type="ARBA" id="ARBA00022530"/>
    </source>
</evidence>
<dbReference type="Gene3D" id="2.20.100.10">
    <property type="entry name" value="Thrombospondin type-1 (TSP1) repeat"/>
    <property type="match status" value="1"/>
</dbReference>
<dbReference type="Proteomes" id="UP000014760">
    <property type="component" value="Unassembled WGS sequence"/>
</dbReference>
<keyword evidence="9 13" id="KW-0862">Zinc</keyword>
<keyword evidence="17" id="KW-1185">Reference proteome</keyword>
<evidence type="ECO:0000256" key="12">
    <source>
        <dbReference type="ARBA" id="ARBA00023180"/>
    </source>
</evidence>
<protein>
    <recommendedName>
        <fullName evidence="14">Peptidase M12B domain-containing protein</fullName>
    </recommendedName>
</protein>
<evidence type="ECO:0000256" key="1">
    <source>
        <dbReference type="ARBA" id="ARBA00004498"/>
    </source>
</evidence>
<dbReference type="PROSITE" id="PS50092">
    <property type="entry name" value="TSP1"/>
    <property type="match status" value="1"/>
</dbReference>
<dbReference type="Pfam" id="PF01421">
    <property type="entry name" value="Reprolysin"/>
    <property type="match status" value="1"/>
</dbReference>
<accession>R7TSA1</accession>
<organism evidence="15">
    <name type="scientific">Capitella teleta</name>
    <name type="common">Polychaete worm</name>
    <dbReference type="NCBI Taxonomy" id="283909"/>
    <lineage>
        <taxon>Eukaryota</taxon>
        <taxon>Metazoa</taxon>
        <taxon>Spiralia</taxon>
        <taxon>Lophotrochozoa</taxon>
        <taxon>Annelida</taxon>
        <taxon>Polychaeta</taxon>
        <taxon>Sedentaria</taxon>
        <taxon>Scolecida</taxon>
        <taxon>Capitellidae</taxon>
        <taxon>Capitella</taxon>
    </lineage>
</organism>
<keyword evidence="7" id="KW-0677">Repeat</keyword>
<evidence type="ECO:0000256" key="4">
    <source>
        <dbReference type="ARBA" id="ARBA00022670"/>
    </source>
</evidence>